<proteinExistence type="predicted"/>
<dbReference type="SUPFAM" id="SSF47413">
    <property type="entry name" value="lambda repressor-like DNA-binding domains"/>
    <property type="match status" value="1"/>
</dbReference>
<dbReference type="SMART" id="SM00530">
    <property type="entry name" value="HTH_XRE"/>
    <property type="match status" value="1"/>
</dbReference>
<dbReference type="PATRIC" id="fig|1469144.8.peg.1834"/>
<feature type="domain" description="HTH cro/C1-type" evidence="2">
    <location>
        <begin position="7"/>
        <end position="62"/>
    </location>
</feature>
<dbReference type="AlphaFoldDB" id="A0A132NGB8"/>
<sequence>MTNGQRLARLRLRKGWTQRRLADESGYTVATIKAWEQGRRSLDSVSVIVHLAQVLGAHATEITGQPFVPASPEQDAGHTAVGAIKLELLAYNRPPRISAAEADQITLADLRRRTTQVSRLRQAARYSKLGAQVPPLLRDLRIAAHTCCPSPTCPPCTGYGATRWRPPRSCCTSSATPPRPASRWSGCCGPPSVLATRCASPQPSGTTPASSCALAPTTTP</sequence>
<reference evidence="4 6" key="2">
    <citation type="submission" date="2015-02" db="EMBL/GenBank/DDBJ databases">
        <title>Physiological reanalysis, assessment of diazotrophy, and genome sequences of multiple isolates of Streptomyces thermoautotrophicus.</title>
        <authorList>
            <person name="MacKellar D.C."/>
            <person name="Lieber L."/>
            <person name="Norman J."/>
            <person name="Bolger A."/>
            <person name="Tobin C."/>
            <person name="Murray J.W."/>
            <person name="Prell J."/>
        </authorList>
    </citation>
    <scope>NUCLEOTIDE SEQUENCE [LARGE SCALE GENOMIC DNA]</scope>
    <source>
        <strain evidence="4 6">UBT1</strain>
    </source>
</reference>
<dbReference type="InterPro" id="IPR001387">
    <property type="entry name" value="Cro/C1-type_HTH"/>
</dbReference>
<dbReference type="EMBL" id="JYIK01000883">
    <property type="protein sequence ID" value="KWX09130.1"/>
    <property type="molecule type" value="Genomic_DNA"/>
</dbReference>
<organism evidence="4 5">
    <name type="scientific">Carbonactinospora thermoautotrophica</name>
    <dbReference type="NCBI Taxonomy" id="1469144"/>
    <lineage>
        <taxon>Bacteria</taxon>
        <taxon>Bacillati</taxon>
        <taxon>Actinomycetota</taxon>
        <taxon>Actinomycetes</taxon>
        <taxon>Kitasatosporales</taxon>
        <taxon>Carbonactinosporaceae</taxon>
        <taxon>Carbonactinospora</taxon>
    </lineage>
</organism>
<dbReference type="InterPro" id="IPR010982">
    <property type="entry name" value="Lambda_DNA-bd_dom_sf"/>
</dbReference>
<dbReference type="EMBL" id="JYIJ01000018">
    <property type="protein sequence ID" value="KWX00088.1"/>
    <property type="molecule type" value="Genomic_DNA"/>
</dbReference>
<dbReference type="Pfam" id="PF13560">
    <property type="entry name" value="HTH_31"/>
    <property type="match status" value="1"/>
</dbReference>
<evidence type="ECO:0000313" key="4">
    <source>
        <dbReference type="EMBL" id="KWX09130.1"/>
    </source>
</evidence>
<dbReference type="PROSITE" id="PS50943">
    <property type="entry name" value="HTH_CROC1"/>
    <property type="match status" value="1"/>
</dbReference>
<feature type="region of interest" description="Disordered" evidence="1">
    <location>
        <begin position="198"/>
        <end position="220"/>
    </location>
</feature>
<comment type="caution">
    <text evidence="4">The sequence shown here is derived from an EMBL/GenBank/DDBJ whole genome shotgun (WGS) entry which is preliminary data.</text>
</comment>
<evidence type="ECO:0000259" key="2">
    <source>
        <dbReference type="PROSITE" id="PS50943"/>
    </source>
</evidence>
<name>A0A132NGB8_9ACTN</name>
<dbReference type="Proteomes" id="UP000070659">
    <property type="component" value="Unassembled WGS sequence"/>
</dbReference>
<protein>
    <recommendedName>
        <fullName evidence="2">HTH cro/C1-type domain-containing protein</fullName>
    </recommendedName>
</protein>
<gene>
    <name evidence="3" type="ORF">TH66_14215</name>
    <name evidence="4" type="ORF">TR74_11455</name>
</gene>
<evidence type="ECO:0000313" key="6">
    <source>
        <dbReference type="Proteomes" id="UP000070659"/>
    </source>
</evidence>
<feature type="compositionally biased region" description="Polar residues" evidence="1">
    <location>
        <begin position="199"/>
        <end position="220"/>
    </location>
</feature>
<reference evidence="5" key="1">
    <citation type="submission" date="2015-02" db="EMBL/GenBank/DDBJ databases">
        <title>Physiological reanalysis, assessment of diazotrophy, and genome sequences of multiple isolates of Streptomyces thermoautotrophicus.</title>
        <authorList>
            <person name="MacKellar D.C."/>
            <person name="Lieber L."/>
            <person name="Norman J."/>
            <person name="Bolger A."/>
            <person name="Tobin C."/>
            <person name="Murray J.W."/>
            <person name="Friesen M."/>
            <person name="Prell J."/>
        </authorList>
    </citation>
    <scope>NUCLEOTIDE SEQUENCE [LARGE SCALE GENOMIC DNA]</scope>
    <source>
        <strain evidence="5">UBT1</strain>
    </source>
</reference>
<evidence type="ECO:0000256" key="1">
    <source>
        <dbReference type="SAM" id="MobiDB-lite"/>
    </source>
</evidence>
<dbReference type="Gene3D" id="1.10.260.40">
    <property type="entry name" value="lambda repressor-like DNA-binding domains"/>
    <property type="match status" value="1"/>
</dbReference>
<evidence type="ECO:0000313" key="3">
    <source>
        <dbReference type="EMBL" id="KWX00088.1"/>
    </source>
</evidence>
<dbReference type="CDD" id="cd00093">
    <property type="entry name" value="HTH_XRE"/>
    <property type="match status" value="1"/>
</dbReference>
<dbReference type="Proteomes" id="UP000070598">
    <property type="component" value="Unassembled WGS sequence"/>
</dbReference>
<dbReference type="GO" id="GO:0003677">
    <property type="term" value="F:DNA binding"/>
    <property type="evidence" value="ECO:0007669"/>
    <property type="project" value="InterPro"/>
</dbReference>
<accession>A0A132NGB8</accession>
<evidence type="ECO:0000313" key="5">
    <source>
        <dbReference type="Proteomes" id="UP000070598"/>
    </source>
</evidence>